<dbReference type="PATRIC" id="fig|1354337.4.peg.492"/>
<feature type="domain" description="PapC N-terminal" evidence="12">
    <location>
        <begin position="51"/>
        <end position="205"/>
    </location>
</feature>
<dbReference type="Gene3D" id="2.60.40.2070">
    <property type="match status" value="1"/>
</dbReference>
<keyword evidence="10" id="KW-1133">Transmembrane helix</keyword>
<comment type="subcellular location">
    <subcellularLocation>
        <location evidence="1">Cell outer membrane</location>
        <topology evidence="1">Multi-pass membrane protein</topology>
    </subcellularLocation>
</comment>
<keyword evidence="8 10" id="KW-0472">Membrane</keyword>
<protein>
    <submittedName>
        <fullName evidence="13">FimD family fimbriae anchoring protein</fullName>
    </submittedName>
</protein>
<evidence type="ECO:0000256" key="1">
    <source>
        <dbReference type="ARBA" id="ARBA00004571"/>
    </source>
</evidence>
<accession>A0A198GKK3</accession>
<dbReference type="GO" id="GO:0009297">
    <property type="term" value="P:pilus assembly"/>
    <property type="evidence" value="ECO:0007669"/>
    <property type="project" value="InterPro"/>
</dbReference>
<proteinExistence type="inferred from homology"/>
<evidence type="ECO:0000256" key="3">
    <source>
        <dbReference type="ARBA" id="ARBA00022448"/>
    </source>
</evidence>
<keyword evidence="9" id="KW-0998">Cell outer membrane</keyword>
<name>A0A198GKK3_9GAMM</name>
<dbReference type="SUPFAM" id="SSF141729">
    <property type="entry name" value="FimD N-terminal domain-like"/>
    <property type="match status" value="1"/>
</dbReference>
<dbReference type="Pfam" id="PF00577">
    <property type="entry name" value="Usher"/>
    <property type="match status" value="1"/>
</dbReference>
<evidence type="ECO:0000256" key="8">
    <source>
        <dbReference type="ARBA" id="ARBA00023136"/>
    </source>
</evidence>
<dbReference type="Gene3D" id="2.60.40.2610">
    <property type="entry name" value="Outer membrane usher protein FimD, plug domain"/>
    <property type="match status" value="1"/>
</dbReference>
<gene>
    <name evidence="13" type="ORF">M983_0475</name>
</gene>
<dbReference type="RefSeq" id="WP_066746463.1">
    <property type="nucleotide sequence ID" value="NZ_LXEN01000019.1"/>
</dbReference>
<dbReference type="NCBIfam" id="NF011740">
    <property type="entry name" value="PRK15193.1"/>
    <property type="match status" value="1"/>
</dbReference>
<keyword evidence="14" id="KW-1185">Reference proteome</keyword>
<keyword evidence="5" id="KW-1029">Fimbrium biogenesis</keyword>
<evidence type="ECO:0000256" key="9">
    <source>
        <dbReference type="ARBA" id="ARBA00023237"/>
    </source>
</evidence>
<dbReference type="InterPro" id="IPR000015">
    <property type="entry name" value="Fimb_usher"/>
</dbReference>
<feature type="transmembrane region" description="Helical" evidence="10">
    <location>
        <begin position="21"/>
        <end position="43"/>
    </location>
</feature>
<dbReference type="FunFam" id="2.60.40.3110:FF:000001">
    <property type="entry name" value="Putative fimbrial outer membrane usher"/>
    <property type="match status" value="1"/>
</dbReference>
<dbReference type="Proteomes" id="UP000094023">
    <property type="component" value="Unassembled WGS sequence"/>
</dbReference>
<keyword evidence="7" id="KW-0732">Signal</keyword>
<evidence type="ECO:0000256" key="7">
    <source>
        <dbReference type="ARBA" id="ARBA00022729"/>
    </source>
</evidence>
<dbReference type="GO" id="GO:0009279">
    <property type="term" value="C:cell outer membrane"/>
    <property type="evidence" value="ECO:0007669"/>
    <property type="project" value="UniProtKB-SubCell"/>
</dbReference>
<dbReference type="Pfam" id="PF13954">
    <property type="entry name" value="PapC_N"/>
    <property type="match status" value="1"/>
</dbReference>
<evidence type="ECO:0000313" key="13">
    <source>
        <dbReference type="EMBL" id="OAT36726.1"/>
    </source>
</evidence>
<evidence type="ECO:0000256" key="5">
    <source>
        <dbReference type="ARBA" id="ARBA00022558"/>
    </source>
</evidence>
<evidence type="ECO:0000256" key="10">
    <source>
        <dbReference type="SAM" id="Phobius"/>
    </source>
</evidence>
<dbReference type="InterPro" id="IPR025885">
    <property type="entry name" value="PapC_N"/>
</dbReference>
<feature type="domain" description="PapC-like C-terminal" evidence="11">
    <location>
        <begin position="811"/>
        <end position="875"/>
    </location>
</feature>
<dbReference type="PANTHER" id="PTHR30451">
    <property type="entry name" value="OUTER MEMBRANE USHER PROTEIN"/>
    <property type="match status" value="1"/>
</dbReference>
<dbReference type="InterPro" id="IPR043142">
    <property type="entry name" value="PapC-like_C_sf"/>
</dbReference>
<comment type="similarity">
    <text evidence="2">Belongs to the fimbrial export usher family.</text>
</comment>
<reference evidence="13 14" key="1">
    <citation type="submission" date="2016-04" db="EMBL/GenBank/DDBJ databases">
        <title>ATOL: Assembling a taxonomically balanced genome-scale reconstruction of the evolutionary history of the Enterobacteriaceae.</title>
        <authorList>
            <person name="Plunkett G.III."/>
            <person name="Neeno-Eckwall E.C."/>
            <person name="Glasner J.D."/>
            <person name="Perna N.T."/>
        </authorList>
    </citation>
    <scope>NUCLEOTIDE SEQUENCE [LARGE SCALE GENOMIC DNA]</scope>
    <source>
        <strain evidence="13 14">ATCC 19692</strain>
    </source>
</reference>
<evidence type="ECO:0000313" key="14">
    <source>
        <dbReference type="Proteomes" id="UP000094023"/>
    </source>
</evidence>
<organism evidence="13 14">
    <name type="scientific">Proteus myxofaciens ATCC 19692</name>
    <dbReference type="NCBI Taxonomy" id="1354337"/>
    <lineage>
        <taxon>Bacteria</taxon>
        <taxon>Pseudomonadati</taxon>
        <taxon>Pseudomonadota</taxon>
        <taxon>Gammaproteobacteria</taxon>
        <taxon>Enterobacterales</taxon>
        <taxon>Morganellaceae</taxon>
        <taxon>Proteus</taxon>
    </lineage>
</organism>
<dbReference type="InterPro" id="IPR025949">
    <property type="entry name" value="PapC-like_C"/>
</dbReference>
<dbReference type="OrthoDB" id="6554712at2"/>
<evidence type="ECO:0000256" key="4">
    <source>
        <dbReference type="ARBA" id="ARBA00022452"/>
    </source>
</evidence>
<keyword evidence="3" id="KW-0813">Transport</keyword>
<dbReference type="InterPro" id="IPR042186">
    <property type="entry name" value="FimD_plug_dom"/>
</dbReference>
<keyword evidence="4" id="KW-1134">Transmembrane beta strand</keyword>
<dbReference type="Pfam" id="PF13953">
    <property type="entry name" value="PapC_C"/>
    <property type="match status" value="1"/>
</dbReference>
<evidence type="ECO:0000256" key="2">
    <source>
        <dbReference type="ARBA" id="ARBA00008064"/>
    </source>
</evidence>
<dbReference type="EMBL" id="LXEN01000019">
    <property type="protein sequence ID" value="OAT36726.1"/>
    <property type="molecule type" value="Genomic_DNA"/>
</dbReference>
<dbReference type="Gene3D" id="2.60.40.3110">
    <property type="match status" value="1"/>
</dbReference>
<keyword evidence="6 10" id="KW-0812">Transmembrane</keyword>
<dbReference type="PANTHER" id="PTHR30451:SF21">
    <property type="entry name" value="FIMBRIAL USHER DOMAIN-CONTAINING PROTEIN YDET-RELATED"/>
    <property type="match status" value="1"/>
</dbReference>
<sequence>MSYLVSKKRLLVRNEKKYFRYNSKFHFPIVVLTFFIGFSLFPFETKGEGVYFNPRFLGDDPSTIADLSTFEKGQEVPEGTYRVDIFLNGTYTVTRDVRFILDKKSESLSPCLSKGEMVRLGISTLALSKIETQTLDTKKTIDTKNNTCHSLVSQIKGSTAVFDVGLQQLNITVPQIFMNNDVRDFIPPELWDSGIKAAILNYNLTGSTTRNQTGKHSTYTYLSLQSGVNLGAWRFRDNSIWNHSTSGSGNRKTSWEHIATYIERGINQIRSRLTIGDSYTTNDIFESFNFRGIQLASDKNMLPESLRGFAPVIRGVARGTADVSIKQNGYEIYRNTFPPGPFVIDDLYSGGNSGDLEVTITEKDGSKRTFTVPYSSVPLLQREGHTEYAVTLGNYRSGNSQQNKPVFLQGSLLHGLSNGWTLYGGMQLANHYQSINAGIGKNIGAFGALSIDVTHANSELPDDSDHQGQSIRFLYNKSISETGTSIRLAGYRYSTSGYYSFADTTYKRMSGRTVLTEDGLVDIEPKFADYYNLLYNKRAKIQLSLTQQIAKQATMYITGSHETYWNTNKSDRQLQVGVNTQFKGVNLGVSYSLSKNSWQDENDQLLAVNVNVPFSNWLRSDSDSIWRNANVSYSGSHDLKGRMNNTVGLFGTLLKDNNLNYSVQTGYAGGGHANSSGTSNTSLNYRGAYGNANIGYSYSNNYRQTYYGISGGAIAHANGVTLSQPLNDTVILIKAPGANNVRVENQSGVATDWRGYAVIPYATEYRENRVALDTNTLANNVDLEDSVMDVIPTRGAVVQADFKPKVGVKVLMTIFYNNKPIPFGATVSLENNQGGSIATEGGQVYLTGLPLKGQLTVNWGEEADKTCHVTYSLPEQSQYELISKYRAECR</sequence>
<dbReference type="STRING" id="1354337.M983_0475"/>
<evidence type="ECO:0000256" key="6">
    <source>
        <dbReference type="ARBA" id="ARBA00022692"/>
    </source>
</evidence>
<dbReference type="GO" id="GO:0015473">
    <property type="term" value="F:fimbrial usher porin activity"/>
    <property type="evidence" value="ECO:0007669"/>
    <property type="project" value="InterPro"/>
</dbReference>
<dbReference type="InterPro" id="IPR037224">
    <property type="entry name" value="PapC_N_sf"/>
</dbReference>
<dbReference type="AlphaFoldDB" id="A0A198GKK3"/>
<dbReference type="Gene3D" id="3.10.20.410">
    <property type="match status" value="1"/>
</dbReference>
<evidence type="ECO:0000259" key="12">
    <source>
        <dbReference type="Pfam" id="PF13954"/>
    </source>
</evidence>
<dbReference type="FunFam" id="2.60.40.2610:FF:000001">
    <property type="entry name" value="Outer membrane fimbrial usher protein"/>
    <property type="match status" value="1"/>
</dbReference>
<comment type="caution">
    <text evidence="13">The sequence shown here is derived from an EMBL/GenBank/DDBJ whole genome shotgun (WGS) entry which is preliminary data.</text>
</comment>
<evidence type="ECO:0000259" key="11">
    <source>
        <dbReference type="Pfam" id="PF13953"/>
    </source>
</evidence>